<dbReference type="Proteomes" id="UP000325182">
    <property type="component" value="Unassembled WGS sequence"/>
</dbReference>
<dbReference type="AlphaFoldDB" id="A0A5D4M3R5"/>
<feature type="coiled-coil region" evidence="1">
    <location>
        <begin position="82"/>
        <end position="109"/>
    </location>
</feature>
<keyword evidence="1" id="KW-0175">Coiled coil</keyword>
<name>A0A5D4M3R5_9BACI</name>
<dbReference type="RefSeq" id="WP_148955166.1">
    <property type="nucleotide sequence ID" value="NZ_VTEG01000028.1"/>
</dbReference>
<evidence type="ECO:0000313" key="2">
    <source>
        <dbReference type="EMBL" id="TYR95695.1"/>
    </source>
</evidence>
<protein>
    <submittedName>
        <fullName evidence="2">Uncharacterized protein</fullName>
    </submittedName>
</protein>
<accession>A0A5D4M3R5</accession>
<sequence length="244" mass="28721">MHISLKDTNRNGKPTYYLEIYKNEETAKYKRDEFMPKKMAELMKAGATEEEAIKEANRIFKKSGFRKKQMIVLGRFDKVNRETLEEITIRNKEEQIEKAEARVEKVLADGETKKIQATQETVIRLKGELDNILKPIFEDEEKANVLFIDISKKKEEFDSKQRAQEAFESFVRGQEQFAIEDFDEFFEEEVKYIQRSTEIRNRKNQLVSCTRAKAVSIFWENCKEKFGPEFAEIFTTEAKILGVK</sequence>
<reference evidence="2 3" key="1">
    <citation type="submission" date="2019-08" db="EMBL/GenBank/DDBJ databases">
        <title>Bacillus genomes from the desert of Cuatro Cienegas, Coahuila.</title>
        <authorList>
            <person name="Olmedo-Alvarez G."/>
        </authorList>
    </citation>
    <scope>NUCLEOTIDE SEQUENCE [LARGE SCALE GENOMIC DNA]</scope>
    <source>
        <strain evidence="2 3">CH128b_4D</strain>
    </source>
</reference>
<evidence type="ECO:0000313" key="3">
    <source>
        <dbReference type="Proteomes" id="UP000325182"/>
    </source>
</evidence>
<dbReference type="EMBL" id="VTEG01000028">
    <property type="protein sequence ID" value="TYR95695.1"/>
    <property type="molecule type" value="Genomic_DNA"/>
</dbReference>
<proteinExistence type="predicted"/>
<gene>
    <name evidence="2" type="ORF">FZC84_21115</name>
</gene>
<organism evidence="2 3">
    <name type="scientific">Rossellomorea vietnamensis</name>
    <dbReference type="NCBI Taxonomy" id="218284"/>
    <lineage>
        <taxon>Bacteria</taxon>
        <taxon>Bacillati</taxon>
        <taxon>Bacillota</taxon>
        <taxon>Bacilli</taxon>
        <taxon>Bacillales</taxon>
        <taxon>Bacillaceae</taxon>
        <taxon>Rossellomorea</taxon>
    </lineage>
</organism>
<comment type="caution">
    <text evidence="2">The sequence shown here is derived from an EMBL/GenBank/DDBJ whole genome shotgun (WGS) entry which is preliminary data.</text>
</comment>
<evidence type="ECO:0000256" key="1">
    <source>
        <dbReference type="SAM" id="Coils"/>
    </source>
</evidence>